<dbReference type="InterPro" id="IPR003615">
    <property type="entry name" value="HNH_nuc"/>
</dbReference>
<feature type="domain" description="HNH" evidence="1">
    <location>
        <begin position="59"/>
        <end position="103"/>
    </location>
</feature>
<gene>
    <name evidence="2" type="ORF">FPL14_14785</name>
</gene>
<accession>A0A7G5BZD4</accession>
<dbReference type="GO" id="GO:0004519">
    <property type="term" value="F:endonuclease activity"/>
    <property type="evidence" value="ECO:0007669"/>
    <property type="project" value="InterPro"/>
</dbReference>
<sequence length="215" mass="24889">MIMLAKLDIPEILRINGDTWTQEYLQFHSSGNKIPDTLKSKYRLKEIKEKIVKETHGKCAYCESKVNHICPGDIEHILPKGERPELVFTWDNLTLACEECNRSGKKTYYNPLSPLVNPYKDDPRNHFMAAGPMVFQKAGDRKGFTSQKVLKLNRTSLIERRSERLKAIQSLIDTWANETDPKLKDLLTNELLTEADEDKEYSFMVREYLRASCGF</sequence>
<organism evidence="2 3">
    <name type="scientific">Cohnella cholangitidis</name>
    <dbReference type="NCBI Taxonomy" id="2598458"/>
    <lineage>
        <taxon>Bacteria</taxon>
        <taxon>Bacillati</taxon>
        <taxon>Bacillota</taxon>
        <taxon>Bacilli</taxon>
        <taxon>Bacillales</taxon>
        <taxon>Paenibacillaceae</taxon>
        <taxon>Cohnella</taxon>
    </lineage>
</organism>
<dbReference type="Gene3D" id="1.10.30.50">
    <property type="match status" value="1"/>
</dbReference>
<evidence type="ECO:0000259" key="1">
    <source>
        <dbReference type="Pfam" id="PF01844"/>
    </source>
</evidence>
<evidence type="ECO:0000313" key="2">
    <source>
        <dbReference type="EMBL" id="QMV42318.1"/>
    </source>
</evidence>
<dbReference type="GO" id="GO:0008270">
    <property type="term" value="F:zinc ion binding"/>
    <property type="evidence" value="ECO:0007669"/>
    <property type="project" value="InterPro"/>
</dbReference>
<evidence type="ECO:0000313" key="3">
    <source>
        <dbReference type="Proteomes" id="UP000515679"/>
    </source>
</evidence>
<dbReference type="AlphaFoldDB" id="A0A7G5BZD4"/>
<dbReference type="GO" id="GO:0003676">
    <property type="term" value="F:nucleic acid binding"/>
    <property type="evidence" value="ECO:0007669"/>
    <property type="project" value="InterPro"/>
</dbReference>
<dbReference type="CDD" id="cd00085">
    <property type="entry name" value="HNHc"/>
    <property type="match status" value="1"/>
</dbReference>
<dbReference type="Proteomes" id="UP000515679">
    <property type="component" value="Chromosome"/>
</dbReference>
<dbReference type="KEGG" id="cchl:FPL14_14785"/>
<dbReference type="InterPro" id="IPR002711">
    <property type="entry name" value="HNH"/>
</dbReference>
<reference evidence="2 3" key="1">
    <citation type="submission" date="2019-07" db="EMBL/GenBank/DDBJ databases">
        <authorList>
            <person name="Kim J.K."/>
            <person name="Cheong H.-M."/>
            <person name="Choi Y."/>
            <person name="Hwang K.J."/>
            <person name="Lee S."/>
            <person name="Choi C."/>
        </authorList>
    </citation>
    <scope>NUCLEOTIDE SEQUENCE [LARGE SCALE GENOMIC DNA]</scope>
    <source>
        <strain evidence="2 3">KS 22</strain>
    </source>
</reference>
<dbReference type="RefSeq" id="WP_182303711.1">
    <property type="nucleotide sequence ID" value="NZ_CP041969.1"/>
</dbReference>
<protein>
    <recommendedName>
        <fullName evidence="1">HNH domain-containing protein</fullName>
    </recommendedName>
</protein>
<keyword evidence="3" id="KW-1185">Reference proteome</keyword>
<proteinExistence type="predicted"/>
<dbReference type="EMBL" id="CP041969">
    <property type="protein sequence ID" value="QMV42318.1"/>
    <property type="molecule type" value="Genomic_DNA"/>
</dbReference>
<name>A0A7G5BZD4_9BACL</name>
<dbReference type="Pfam" id="PF01844">
    <property type="entry name" value="HNH"/>
    <property type="match status" value="1"/>
</dbReference>